<dbReference type="PROSITE" id="PS50943">
    <property type="entry name" value="HTH_CROC1"/>
    <property type="match status" value="1"/>
</dbReference>
<dbReference type="Pfam" id="PF01476">
    <property type="entry name" value="LysM"/>
    <property type="match status" value="4"/>
</dbReference>
<accession>A0A9D9IPM7</accession>
<dbReference type="SUPFAM" id="SSF53822">
    <property type="entry name" value="Periplasmic binding protein-like I"/>
    <property type="match status" value="1"/>
</dbReference>
<dbReference type="PROSITE" id="PS51782">
    <property type="entry name" value="LYSM"/>
    <property type="match status" value="2"/>
</dbReference>
<proteinExistence type="predicted"/>
<dbReference type="InterPro" id="IPR018392">
    <property type="entry name" value="LysM"/>
</dbReference>
<dbReference type="CDD" id="cd00118">
    <property type="entry name" value="LysM"/>
    <property type="match status" value="4"/>
</dbReference>
<name>A0A9D9IPM7_9BACT</name>
<gene>
    <name evidence="3" type="ORF">IAB88_00800</name>
</gene>
<dbReference type="PANTHER" id="PTHR33734:SF22">
    <property type="entry name" value="MEMBRANE-BOUND LYTIC MUREIN TRANSGLYCOSYLASE D"/>
    <property type="match status" value="1"/>
</dbReference>
<feature type="domain" description="LysM" evidence="2">
    <location>
        <begin position="94"/>
        <end position="137"/>
    </location>
</feature>
<dbReference type="Gene3D" id="3.10.350.10">
    <property type="entry name" value="LysM domain"/>
    <property type="match status" value="4"/>
</dbReference>
<dbReference type="Gene3D" id="3.40.50.2300">
    <property type="match status" value="2"/>
</dbReference>
<sequence length="634" mass="72059">MRYNLLIIFIMATALLAEAQLKLPIRMIGDTEYYYRQVKKKETLYGISKELGLTIDQIVKYNPSVKSGLKKDQWLYFPVADFTKNKQKSAAKELTHCVEQGETLYSISQIYGVSIDDIKTANPKLSSGLKSGSTIKIPLSNRDKQNKEAIPYKIKKGETLYRVSLNNHVSIESLLEANPGISPTNFKAGEIIMIPPAEKSEIEKNSQPETVFIAEKVEKGDSFESVAEKYNTTADELKDANPDRKKLKKGSYVYVPVKQERDSITNEKITATYQEIHEVENVTEINLAVILPFESKSEKPSQKAELYTDFYKGVLLAANEYADDGIKINLNAFDLSDDNFSDIIGSHSNELKNHDMIFIASSSNDIEEASRFGKEYGVNIINAFEVNDDNSYNNDNFFQVTTPSSYMYSAVNNMVESKFNGYRLIFINDPEIETEAKPLIQHLKATGLTKQTISLDELNDTEIFSTIIPNDKKILFVPEQSSTTMLTRIKKAFAHLSAECPEYEYSLLGYPEWLNYMSSEPFFHKSDTYVYSRYTIAGDKETAKKLNEDFEYWYGKQPLNSMPQMNIFGYDLAKYFIDAIRQNNKDFNTSAGCVEGIQTCIDFKRVSNWGGFVNTAIFLVHFSPDNSVERTIIE</sequence>
<dbReference type="InterPro" id="IPR028082">
    <property type="entry name" value="Peripla_BP_I"/>
</dbReference>
<dbReference type="PANTHER" id="PTHR33734">
    <property type="entry name" value="LYSM DOMAIN-CONTAINING GPI-ANCHORED PROTEIN 2"/>
    <property type="match status" value="1"/>
</dbReference>
<evidence type="ECO:0000313" key="3">
    <source>
        <dbReference type="EMBL" id="MBO8475511.1"/>
    </source>
</evidence>
<feature type="domain" description="LysM" evidence="2">
    <location>
        <begin position="150"/>
        <end position="194"/>
    </location>
</feature>
<evidence type="ECO:0000313" key="4">
    <source>
        <dbReference type="Proteomes" id="UP000823598"/>
    </source>
</evidence>
<comment type="caution">
    <text evidence="3">The sequence shown here is derived from an EMBL/GenBank/DDBJ whole genome shotgun (WGS) entry which is preliminary data.</text>
</comment>
<dbReference type="Proteomes" id="UP000823598">
    <property type="component" value="Unassembled WGS sequence"/>
</dbReference>
<reference evidence="3" key="1">
    <citation type="submission" date="2020-10" db="EMBL/GenBank/DDBJ databases">
        <authorList>
            <person name="Gilroy R."/>
        </authorList>
    </citation>
    <scope>NUCLEOTIDE SEQUENCE</scope>
    <source>
        <strain evidence="3">6919</strain>
    </source>
</reference>
<dbReference type="AlphaFoldDB" id="A0A9D9IPM7"/>
<evidence type="ECO:0000259" key="1">
    <source>
        <dbReference type="PROSITE" id="PS50943"/>
    </source>
</evidence>
<feature type="domain" description="HTH cro/C1-type" evidence="1">
    <location>
        <begin position="102"/>
        <end position="118"/>
    </location>
</feature>
<organism evidence="3 4">
    <name type="scientific">Candidatus Limisoma faecipullorum</name>
    <dbReference type="NCBI Taxonomy" id="2840854"/>
    <lineage>
        <taxon>Bacteria</taxon>
        <taxon>Pseudomonadati</taxon>
        <taxon>Bacteroidota</taxon>
        <taxon>Bacteroidia</taxon>
        <taxon>Bacteroidales</taxon>
        <taxon>Candidatus Limisoma</taxon>
    </lineage>
</organism>
<dbReference type="SMART" id="SM00257">
    <property type="entry name" value="LysM"/>
    <property type="match status" value="4"/>
</dbReference>
<dbReference type="InterPro" id="IPR036779">
    <property type="entry name" value="LysM_dom_sf"/>
</dbReference>
<protein>
    <submittedName>
        <fullName evidence="3">LysM peptidoglycan-binding domain-containing protein</fullName>
    </submittedName>
</protein>
<evidence type="ECO:0000259" key="2">
    <source>
        <dbReference type="PROSITE" id="PS51782"/>
    </source>
</evidence>
<dbReference type="SUPFAM" id="SSF54106">
    <property type="entry name" value="LysM domain"/>
    <property type="match status" value="4"/>
</dbReference>
<reference evidence="3" key="2">
    <citation type="journal article" date="2021" name="PeerJ">
        <title>Extensive microbial diversity within the chicken gut microbiome revealed by metagenomics and culture.</title>
        <authorList>
            <person name="Gilroy R."/>
            <person name="Ravi A."/>
            <person name="Getino M."/>
            <person name="Pursley I."/>
            <person name="Horton D.L."/>
            <person name="Alikhan N.F."/>
            <person name="Baker D."/>
            <person name="Gharbi K."/>
            <person name="Hall N."/>
            <person name="Watson M."/>
            <person name="Adriaenssens E.M."/>
            <person name="Foster-Nyarko E."/>
            <person name="Jarju S."/>
            <person name="Secka A."/>
            <person name="Antonio M."/>
            <person name="Oren A."/>
            <person name="Chaudhuri R.R."/>
            <person name="La Ragione R."/>
            <person name="Hildebrand F."/>
            <person name="Pallen M.J."/>
        </authorList>
    </citation>
    <scope>NUCLEOTIDE SEQUENCE</scope>
    <source>
        <strain evidence="3">6919</strain>
    </source>
</reference>
<dbReference type="EMBL" id="JADIMC010000011">
    <property type="protein sequence ID" value="MBO8475511.1"/>
    <property type="molecule type" value="Genomic_DNA"/>
</dbReference>
<dbReference type="InterPro" id="IPR001387">
    <property type="entry name" value="Cro/C1-type_HTH"/>
</dbReference>